<dbReference type="Pfam" id="PF13398">
    <property type="entry name" value="Peptidase_M50B"/>
    <property type="match status" value="1"/>
</dbReference>
<evidence type="ECO:0000256" key="1">
    <source>
        <dbReference type="SAM" id="Phobius"/>
    </source>
</evidence>
<name>H5SIV7_9BACT</name>
<dbReference type="PANTHER" id="PTHR33979">
    <property type="entry name" value="OS02G0221600 PROTEIN"/>
    <property type="match status" value="1"/>
</dbReference>
<dbReference type="InterPro" id="IPR049500">
    <property type="entry name" value="Peptidase_M50B-like"/>
</dbReference>
<feature type="transmembrane region" description="Helical" evidence="1">
    <location>
        <begin position="127"/>
        <end position="146"/>
    </location>
</feature>
<feature type="transmembrane region" description="Helical" evidence="1">
    <location>
        <begin position="198"/>
        <end position="219"/>
    </location>
</feature>
<protein>
    <submittedName>
        <fullName evidence="2">Hypothetical conserved protein</fullName>
    </submittedName>
</protein>
<sequence length="224" mass="23801">MRDGRRALLWASGATLLLWFAPYAEVIVYPVRLFVTLVHESAHALAAVMTGGSVAYIQIHPDGSGVTATRGGLVPLISSAGYVGTVLYGSALLLWCRDPRRAKTALGVTALGVTTVTLAFIRPVIGFGFAAGVIASALFGILFWVTSARAAQCLVGFLAVQSCLNALFDLKALFALSIAGETHTDARAMQELTRVPALVWALLWSGVSLVVLVLIARAYRRTSR</sequence>
<feature type="transmembrane region" description="Helical" evidence="1">
    <location>
        <begin position="153"/>
        <end position="178"/>
    </location>
</feature>
<dbReference type="EMBL" id="AP011737">
    <property type="protein sequence ID" value="BAL56093.1"/>
    <property type="molecule type" value="Genomic_DNA"/>
</dbReference>
<keyword evidence="1" id="KW-0472">Membrane</keyword>
<reference evidence="2" key="2">
    <citation type="journal article" date="2012" name="PLoS ONE">
        <title>A Deeply Branching Thermophilic Bacterium with an Ancient Acetyl-CoA Pathway Dominates a Subsurface Ecosystem.</title>
        <authorList>
            <person name="Takami H."/>
            <person name="Noguchi H."/>
            <person name="Takaki Y."/>
            <person name="Uchiyama I."/>
            <person name="Toyoda A."/>
            <person name="Nishi S."/>
            <person name="Chee G.-J."/>
            <person name="Arai W."/>
            <person name="Nunoura T."/>
            <person name="Itoh T."/>
            <person name="Hattori M."/>
            <person name="Takai K."/>
        </authorList>
    </citation>
    <scope>NUCLEOTIDE SEQUENCE</scope>
</reference>
<proteinExistence type="predicted"/>
<keyword evidence="1" id="KW-1133">Transmembrane helix</keyword>
<gene>
    <name evidence="2" type="ORF">HGMM_F34F02C30</name>
</gene>
<dbReference type="PANTHER" id="PTHR33979:SF2">
    <property type="entry name" value="PEPTIDASE M50B-LIKE-DOMAIN-CONTAINING PROTEIN"/>
    <property type="match status" value="1"/>
</dbReference>
<dbReference type="AlphaFoldDB" id="H5SIV7"/>
<reference evidence="2" key="1">
    <citation type="journal article" date="2005" name="Environ. Microbiol.">
        <title>Genetic and functional properties of uncultivated thermophilic crenarchaeotes from a subsurface gold mine as revealed by analysis of genome fragments.</title>
        <authorList>
            <person name="Nunoura T."/>
            <person name="Hirayama H."/>
            <person name="Takami H."/>
            <person name="Oida H."/>
            <person name="Nishi S."/>
            <person name="Shimamura S."/>
            <person name="Suzuki Y."/>
            <person name="Inagaki F."/>
            <person name="Takai K."/>
            <person name="Nealson K.H."/>
            <person name="Horikoshi K."/>
        </authorList>
    </citation>
    <scope>NUCLEOTIDE SEQUENCE</scope>
</reference>
<feature type="transmembrane region" description="Helical" evidence="1">
    <location>
        <begin position="102"/>
        <end position="121"/>
    </location>
</feature>
<organism evidence="2">
    <name type="scientific">uncultured Acidobacteriota bacterium</name>
    <dbReference type="NCBI Taxonomy" id="171953"/>
    <lineage>
        <taxon>Bacteria</taxon>
        <taxon>Pseudomonadati</taxon>
        <taxon>Acidobacteriota</taxon>
        <taxon>environmental samples</taxon>
    </lineage>
</organism>
<feature type="transmembrane region" description="Helical" evidence="1">
    <location>
        <begin position="73"/>
        <end position="95"/>
    </location>
</feature>
<accession>H5SIV7</accession>
<evidence type="ECO:0000313" key="2">
    <source>
        <dbReference type="EMBL" id="BAL56093.1"/>
    </source>
</evidence>
<keyword evidence="1" id="KW-0812">Transmembrane</keyword>